<evidence type="ECO:0000259" key="2">
    <source>
        <dbReference type="Pfam" id="PF07883"/>
    </source>
</evidence>
<dbReference type="PANTHER" id="PTHR35848:SF6">
    <property type="entry name" value="CUPIN TYPE-2 DOMAIN-CONTAINING PROTEIN"/>
    <property type="match status" value="1"/>
</dbReference>
<dbReference type="InterPro" id="IPR013096">
    <property type="entry name" value="Cupin_2"/>
</dbReference>
<dbReference type="InterPro" id="IPR051610">
    <property type="entry name" value="GPI/OXD"/>
</dbReference>
<dbReference type="InterPro" id="IPR011051">
    <property type="entry name" value="RmlC_Cupin_sf"/>
</dbReference>
<sequence>MTAKTDVPSSSKLLVRAADHSRWPEQSQSHPLNPASLVRGLSLSELTGLKRLGIHLLKLAPGKESFLFHSHQSEEEFLYILSGRGIAEIGEERYEVGPGDFMGFPTPSVGHHLLNPFDEELVYLSGGERREVEVADFPRLGKRLVRTGMQAAIYEVDRGQKLSFEEE</sequence>
<dbReference type="SUPFAM" id="SSF51182">
    <property type="entry name" value="RmlC-like cupins"/>
    <property type="match status" value="1"/>
</dbReference>
<evidence type="ECO:0000313" key="4">
    <source>
        <dbReference type="Proteomes" id="UP000199181"/>
    </source>
</evidence>
<dbReference type="GO" id="GO:0046872">
    <property type="term" value="F:metal ion binding"/>
    <property type="evidence" value="ECO:0007669"/>
    <property type="project" value="UniProtKB-KW"/>
</dbReference>
<name>A0A1I0JTS2_9BACT</name>
<dbReference type="Proteomes" id="UP000199181">
    <property type="component" value="Unassembled WGS sequence"/>
</dbReference>
<dbReference type="RefSeq" id="WP_093521608.1">
    <property type="nucleotide sequence ID" value="NZ_FOIJ01000008.1"/>
</dbReference>
<dbReference type="AlphaFoldDB" id="A0A1I0JTS2"/>
<organism evidence="3 4">
    <name type="scientific">Stigmatella erecta</name>
    <dbReference type="NCBI Taxonomy" id="83460"/>
    <lineage>
        <taxon>Bacteria</taxon>
        <taxon>Pseudomonadati</taxon>
        <taxon>Myxococcota</taxon>
        <taxon>Myxococcia</taxon>
        <taxon>Myxococcales</taxon>
        <taxon>Cystobacterineae</taxon>
        <taxon>Archangiaceae</taxon>
        <taxon>Stigmatella</taxon>
    </lineage>
</organism>
<dbReference type="Pfam" id="PF07883">
    <property type="entry name" value="Cupin_2"/>
    <property type="match status" value="1"/>
</dbReference>
<accession>A0A1I0JTS2</accession>
<keyword evidence="4" id="KW-1185">Reference proteome</keyword>
<feature type="domain" description="Cupin type-2" evidence="2">
    <location>
        <begin position="56"/>
        <end position="125"/>
    </location>
</feature>
<protein>
    <submittedName>
        <fullName evidence="3">Uncharacterized conserved protein, cupin superfamily</fullName>
    </submittedName>
</protein>
<dbReference type="InterPro" id="IPR014710">
    <property type="entry name" value="RmlC-like_jellyroll"/>
</dbReference>
<dbReference type="CDD" id="cd02224">
    <property type="entry name" value="cupin_SPO2919-like"/>
    <property type="match status" value="1"/>
</dbReference>
<evidence type="ECO:0000256" key="1">
    <source>
        <dbReference type="ARBA" id="ARBA00022723"/>
    </source>
</evidence>
<dbReference type="PANTHER" id="PTHR35848">
    <property type="entry name" value="OXALATE-BINDING PROTEIN"/>
    <property type="match status" value="1"/>
</dbReference>
<dbReference type="EMBL" id="FOIJ01000008">
    <property type="protein sequence ID" value="SEU13466.1"/>
    <property type="molecule type" value="Genomic_DNA"/>
</dbReference>
<reference evidence="4" key="1">
    <citation type="submission" date="2016-10" db="EMBL/GenBank/DDBJ databases">
        <authorList>
            <person name="Varghese N."/>
            <person name="Submissions S."/>
        </authorList>
    </citation>
    <scope>NUCLEOTIDE SEQUENCE [LARGE SCALE GENOMIC DNA]</scope>
    <source>
        <strain evidence="4">DSM 16858</strain>
    </source>
</reference>
<proteinExistence type="predicted"/>
<gene>
    <name evidence="3" type="ORF">SAMN05443639_10849</name>
</gene>
<evidence type="ECO:0000313" key="3">
    <source>
        <dbReference type="EMBL" id="SEU13466.1"/>
    </source>
</evidence>
<keyword evidence="1" id="KW-0479">Metal-binding</keyword>
<dbReference type="Gene3D" id="2.60.120.10">
    <property type="entry name" value="Jelly Rolls"/>
    <property type="match status" value="1"/>
</dbReference>